<name>E1REV1_METP4</name>
<gene>
    <name evidence="1" type="ordered locus">Mpet_1362</name>
</gene>
<organism evidence="1 2">
    <name type="scientific">Methanolacinia petrolearia (strain DSM 11571 / OCM 486 / SEBR 4847)</name>
    <name type="common">Methanoplanus petrolearius</name>
    <dbReference type="NCBI Taxonomy" id="679926"/>
    <lineage>
        <taxon>Archaea</taxon>
        <taxon>Methanobacteriati</taxon>
        <taxon>Methanobacteriota</taxon>
        <taxon>Stenosarchaea group</taxon>
        <taxon>Methanomicrobia</taxon>
        <taxon>Methanomicrobiales</taxon>
        <taxon>Methanomicrobiaceae</taxon>
        <taxon>Methanolacinia</taxon>
    </lineage>
</organism>
<dbReference type="EMBL" id="CP002117">
    <property type="protein sequence ID" value="ADN36122.1"/>
    <property type="molecule type" value="Genomic_DNA"/>
</dbReference>
<accession>E1REV1</accession>
<protein>
    <submittedName>
        <fullName evidence="1">Uncharacterized protein</fullName>
    </submittedName>
</protein>
<proteinExistence type="predicted"/>
<dbReference type="KEGG" id="mpi:Mpet_1362"/>
<evidence type="ECO:0000313" key="2">
    <source>
        <dbReference type="Proteomes" id="UP000006565"/>
    </source>
</evidence>
<keyword evidence="2" id="KW-1185">Reference proteome</keyword>
<evidence type="ECO:0000313" key="1">
    <source>
        <dbReference type="EMBL" id="ADN36122.1"/>
    </source>
</evidence>
<reference evidence="1 2" key="1">
    <citation type="journal article" date="2010" name="Stand. Genomic Sci.">
        <title>Complete genome sequence of Methanoplanus petrolearius type strain (SEBR 4847).</title>
        <authorList>
            <person name="Brambilla E."/>
            <person name="Djao O.D."/>
            <person name="Daligault H."/>
            <person name="Lapidus A."/>
            <person name="Lucas S."/>
            <person name="Hammon N."/>
            <person name="Nolan M."/>
            <person name="Tice H."/>
            <person name="Cheng J.F."/>
            <person name="Han C."/>
            <person name="Tapia R."/>
            <person name="Goodwin L."/>
            <person name="Pitluck S."/>
            <person name="Liolios K."/>
            <person name="Ivanova N."/>
            <person name="Mavromatis K."/>
            <person name="Mikhailova N."/>
            <person name="Pati A."/>
            <person name="Chen A."/>
            <person name="Palaniappan K."/>
            <person name="Land M."/>
            <person name="Hauser L."/>
            <person name="Chang Y.J."/>
            <person name="Jeffries C.D."/>
            <person name="Rohde M."/>
            <person name="Spring S."/>
            <person name="Sikorski J."/>
            <person name="Goker M."/>
            <person name="Woyke T."/>
            <person name="Bristow J."/>
            <person name="Eisen J.A."/>
            <person name="Markowitz V."/>
            <person name="Hugenholtz P."/>
            <person name="Kyrpides N.C."/>
            <person name="Klenk H.P."/>
        </authorList>
    </citation>
    <scope>NUCLEOTIDE SEQUENCE [LARGE SCALE GENOMIC DNA]</scope>
    <source>
        <strain evidence="2">DSM 11571 / OCM 486 / SEBR 4847</strain>
    </source>
</reference>
<dbReference type="HOGENOM" id="CLU_2968494_0_0_2"/>
<sequence precursor="true">MWMARTMFVMGPATAIRAPAISPAMPAMRMMLSQADSPNVMEAKYPIKSRTEKKPHIT</sequence>
<dbReference type="AlphaFoldDB" id="E1REV1"/>
<dbReference type="Proteomes" id="UP000006565">
    <property type="component" value="Chromosome"/>
</dbReference>